<gene>
    <name evidence="3" type="ORF">DRW41_08935</name>
</gene>
<proteinExistence type="predicted"/>
<accession>A0A3D8GTX1</accession>
<dbReference type="InterPro" id="IPR051932">
    <property type="entry name" value="Bact_StressResp_Reg"/>
</dbReference>
<dbReference type="AlphaFoldDB" id="A0A3D8GTX1"/>
<dbReference type="InterPro" id="IPR036513">
    <property type="entry name" value="STAS_dom_sf"/>
</dbReference>
<dbReference type="SUPFAM" id="SSF52091">
    <property type="entry name" value="SpoIIaa-like"/>
    <property type="match status" value="1"/>
</dbReference>
<keyword evidence="4" id="KW-1185">Reference proteome</keyword>
<organism evidence="3 4">
    <name type="scientific">Neobacillus piezotolerans</name>
    <dbReference type="NCBI Taxonomy" id="2259171"/>
    <lineage>
        <taxon>Bacteria</taxon>
        <taxon>Bacillati</taxon>
        <taxon>Bacillota</taxon>
        <taxon>Bacilli</taxon>
        <taxon>Bacillales</taxon>
        <taxon>Bacillaceae</taxon>
        <taxon>Neobacillus</taxon>
    </lineage>
</organism>
<sequence>MEDKRALTISGIDLNWDTQKGKLQFQGDDVAMFWISSAMRTFFDTIEEISGEEASNLVFEAAGFRQGMVVGDYFDIYKEMDLEDATKTLSNIYAVAGWGAVEFIDMCYEVKKVTVLIKDGWEYKINLAQGKTKGSNFIPAHFAGVFTSIFGANIWYEVELDQMEGEPYTQINYFPSDITVSENIHQLARKKESELICQLEKAVDEKTKELKTLVEKLSSPVIPVHEGIVVVPLIGNYDEERSEKLLVNTLNKLPSYKANYLILDLTGLDTDAGTYVAILIGKVGAAANLIGTKTILVGVSPKLGKMFAESASDIKKFDFFQTLQHGIHYALGQSGRKII</sequence>
<dbReference type="OrthoDB" id="2717092at2"/>
<dbReference type="InterPro" id="IPR002645">
    <property type="entry name" value="STAS_dom"/>
</dbReference>
<keyword evidence="1" id="KW-0597">Phosphoprotein</keyword>
<evidence type="ECO:0000313" key="4">
    <source>
        <dbReference type="Proteomes" id="UP000257144"/>
    </source>
</evidence>
<protein>
    <submittedName>
        <fullName evidence="3">STAS domain-containing protein</fullName>
    </submittedName>
</protein>
<feature type="domain" description="STAS" evidence="2">
    <location>
        <begin position="218"/>
        <end position="330"/>
    </location>
</feature>
<dbReference type="CDD" id="cd07041">
    <property type="entry name" value="STAS_RsbR_RsbS_like"/>
    <property type="match status" value="1"/>
</dbReference>
<dbReference type="Gene3D" id="3.30.750.24">
    <property type="entry name" value="STAS domain"/>
    <property type="match status" value="1"/>
</dbReference>
<comment type="caution">
    <text evidence="3">The sequence shown here is derived from an EMBL/GenBank/DDBJ whole genome shotgun (WGS) entry which is preliminary data.</text>
</comment>
<name>A0A3D8GTX1_9BACI</name>
<evidence type="ECO:0000313" key="3">
    <source>
        <dbReference type="EMBL" id="RDU37924.1"/>
    </source>
</evidence>
<dbReference type="PROSITE" id="PS50801">
    <property type="entry name" value="STAS"/>
    <property type="match status" value="1"/>
</dbReference>
<dbReference type="PANTHER" id="PTHR33745:SF3">
    <property type="entry name" value="RSBT CO-ANTAGONIST PROTEIN RSBRC"/>
    <property type="match status" value="1"/>
</dbReference>
<evidence type="ECO:0000256" key="1">
    <source>
        <dbReference type="ARBA" id="ARBA00022553"/>
    </source>
</evidence>
<dbReference type="Proteomes" id="UP000257144">
    <property type="component" value="Unassembled WGS sequence"/>
</dbReference>
<dbReference type="PANTHER" id="PTHR33745">
    <property type="entry name" value="RSBT ANTAGONIST PROTEIN RSBS-RELATED"/>
    <property type="match status" value="1"/>
</dbReference>
<dbReference type="EMBL" id="QNQT01000002">
    <property type="protein sequence ID" value="RDU37924.1"/>
    <property type="molecule type" value="Genomic_DNA"/>
</dbReference>
<evidence type="ECO:0000259" key="2">
    <source>
        <dbReference type="PROSITE" id="PS50801"/>
    </source>
</evidence>
<dbReference type="RefSeq" id="WP_115451593.1">
    <property type="nucleotide sequence ID" value="NZ_QNQT01000002.1"/>
</dbReference>
<reference evidence="3 4" key="1">
    <citation type="submission" date="2018-07" db="EMBL/GenBank/DDBJ databases">
        <title>Bacillus sp. YLB-04 draft genome sequence.</title>
        <authorList>
            <person name="Yu L."/>
            <person name="Tang X."/>
        </authorList>
    </citation>
    <scope>NUCLEOTIDE SEQUENCE [LARGE SCALE GENOMIC DNA]</scope>
    <source>
        <strain evidence="3 4">YLB-04</strain>
    </source>
</reference>